<dbReference type="Gene3D" id="3.30.110.30">
    <property type="entry name" value="C-terminal domain of ProRS"/>
    <property type="match status" value="1"/>
</dbReference>
<dbReference type="PANTHER" id="PTHR43382">
    <property type="entry name" value="PROLYL-TRNA SYNTHETASE"/>
    <property type="match status" value="1"/>
</dbReference>
<dbReference type="EMBL" id="JADFTS010000004">
    <property type="protein sequence ID" value="KAF9612085.1"/>
    <property type="molecule type" value="Genomic_DNA"/>
</dbReference>
<dbReference type="AlphaFoldDB" id="A0A835LYD1"/>
<dbReference type="InterPro" id="IPR016061">
    <property type="entry name" value="Pro-tRNA_ligase_II_C"/>
</dbReference>
<organism evidence="3 4">
    <name type="scientific">Coptis chinensis</name>
    <dbReference type="NCBI Taxonomy" id="261450"/>
    <lineage>
        <taxon>Eukaryota</taxon>
        <taxon>Viridiplantae</taxon>
        <taxon>Streptophyta</taxon>
        <taxon>Embryophyta</taxon>
        <taxon>Tracheophyta</taxon>
        <taxon>Spermatophyta</taxon>
        <taxon>Magnoliopsida</taxon>
        <taxon>Ranunculales</taxon>
        <taxon>Ranunculaceae</taxon>
        <taxon>Coptidoideae</taxon>
        <taxon>Coptis</taxon>
    </lineage>
</organism>
<dbReference type="PROSITE" id="PS00128">
    <property type="entry name" value="GLYCOSYL_HYDROL_F22_1"/>
    <property type="match status" value="1"/>
</dbReference>
<proteinExistence type="predicted"/>
<feature type="domain" description="Glycosyl hydrolases family 22 (GH22)" evidence="2">
    <location>
        <begin position="79"/>
        <end position="97"/>
    </location>
</feature>
<keyword evidence="1" id="KW-0648">Protein biosynthesis</keyword>
<evidence type="ECO:0000256" key="1">
    <source>
        <dbReference type="ARBA" id="ARBA00022917"/>
    </source>
</evidence>
<reference evidence="3 4" key="1">
    <citation type="submission" date="2020-10" db="EMBL/GenBank/DDBJ databases">
        <title>The Coptis chinensis genome and diversification of protoberbering-type alkaloids.</title>
        <authorList>
            <person name="Wang B."/>
            <person name="Shu S."/>
            <person name="Song C."/>
            <person name="Liu Y."/>
        </authorList>
    </citation>
    <scope>NUCLEOTIDE SEQUENCE [LARGE SCALE GENOMIC DNA]</scope>
    <source>
        <strain evidence="3">HL-2020</strain>
        <tissue evidence="3">Leaf</tissue>
    </source>
</reference>
<accession>A0A835LYD1</accession>
<evidence type="ECO:0000313" key="4">
    <source>
        <dbReference type="Proteomes" id="UP000631114"/>
    </source>
</evidence>
<evidence type="ECO:0000313" key="3">
    <source>
        <dbReference type="EMBL" id="KAF9612085.1"/>
    </source>
</evidence>
<dbReference type="GO" id="GO:0017101">
    <property type="term" value="C:aminoacyl-tRNA synthetase multienzyme complex"/>
    <property type="evidence" value="ECO:0007669"/>
    <property type="project" value="TreeGrafter"/>
</dbReference>
<dbReference type="SUPFAM" id="SSF64586">
    <property type="entry name" value="C-terminal domain of ProRS"/>
    <property type="match status" value="1"/>
</dbReference>
<name>A0A835LYD1_9MAGN</name>
<dbReference type="InterPro" id="IPR004499">
    <property type="entry name" value="Pro-tRNA-ligase_IIa_arc-type"/>
</dbReference>
<dbReference type="GO" id="GO:0005737">
    <property type="term" value="C:cytoplasm"/>
    <property type="evidence" value="ECO:0007669"/>
    <property type="project" value="InterPro"/>
</dbReference>
<evidence type="ECO:0000259" key="2">
    <source>
        <dbReference type="PROSITE" id="PS00128"/>
    </source>
</evidence>
<dbReference type="InterPro" id="IPR019799">
    <property type="entry name" value="Glyco_hydro_22_CS"/>
</dbReference>
<dbReference type="InterPro" id="IPR017449">
    <property type="entry name" value="Pro-tRNA_synth_II"/>
</dbReference>
<dbReference type="Proteomes" id="UP000631114">
    <property type="component" value="Unassembled WGS sequence"/>
</dbReference>
<dbReference type="PANTHER" id="PTHR43382:SF2">
    <property type="entry name" value="BIFUNCTIONAL GLUTAMATE_PROLINE--TRNA LIGASE"/>
    <property type="match status" value="1"/>
</dbReference>
<sequence>MDISTGDLAEKIGDILENIQQSLFDAAKEKRDACIKVATVWEEFTTALNEKKLILAPWCDEKEVEKEVKAKTMGENGACKTLCTPFTQPELPEGTLCFASGKPAKGKKSELEKFAGGLYATSVEAFVPNTGRGIGVMVMVHGDDKGLVLPPKVASGQTVEKEVKAKTNEDNGACKTLCTPFTQPELPEGKEPYALPQGSLQKCGHTGGGIITS</sequence>
<keyword evidence="4" id="KW-1185">Reference proteome</keyword>
<comment type="caution">
    <text evidence="3">The sequence shown here is derived from an EMBL/GenBank/DDBJ whole genome shotgun (WGS) entry which is preliminary data.</text>
</comment>
<dbReference type="SMART" id="SM00946">
    <property type="entry name" value="ProRS-C_1"/>
    <property type="match status" value="1"/>
</dbReference>
<dbReference type="GO" id="GO:0005524">
    <property type="term" value="F:ATP binding"/>
    <property type="evidence" value="ECO:0007669"/>
    <property type="project" value="InterPro"/>
</dbReference>
<dbReference type="Pfam" id="PF09180">
    <property type="entry name" value="ProRS-C_1"/>
    <property type="match status" value="1"/>
</dbReference>
<protein>
    <recommendedName>
        <fullName evidence="2">Glycosyl hydrolases family 22 (GH22) domain-containing protein</fullName>
    </recommendedName>
</protein>
<dbReference type="GO" id="GO:0006433">
    <property type="term" value="P:prolyl-tRNA aminoacylation"/>
    <property type="evidence" value="ECO:0007669"/>
    <property type="project" value="InterPro"/>
</dbReference>
<dbReference type="OrthoDB" id="1350766at2759"/>
<gene>
    <name evidence="3" type="ORF">IFM89_038004</name>
</gene>
<dbReference type="GO" id="GO:0004827">
    <property type="term" value="F:proline-tRNA ligase activity"/>
    <property type="evidence" value="ECO:0007669"/>
    <property type="project" value="InterPro"/>
</dbReference>